<evidence type="ECO:0000313" key="6">
    <source>
        <dbReference type="Proteomes" id="UP001148018"/>
    </source>
</evidence>
<dbReference type="EMBL" id="JANIIK010000038">
    <property type="protein sequence ID" value="KAJ3610060.1"/>
    <property type="molecule type" value="Genomic_DNA"/>
</dbReference>
<dbReference type="Pfam" id="PF15309">
    <property type="entry name" value="ALMS_motif"/>
    <property type="match status" value="1"/>
</dbReference>
<dbReference type="GO" id="GO:0005813">
    <property type="term" value="C:centrosome"/>
    <property type="evidence" value="ECO:0007669"/>
    <property type="project" value="UniProtKB-SubCell"/>
</dbReference>
<organism evidence="5 6">
    <name type="scientific">Muraenolepis orangiensis</name>
    <name type="common">Patagonian moray cod</name>
    <dbReference type="NCBI Taxonomy" id="630683"/>
    <lineage>
        <taxon>Eukaryota</taxon>
        <taxon>Metazoa</taxon>
        <taxon>Chordata</taxon>
        <taxon>Craniata</taxon>
        <taxon>Vertebrata</taxon>
        <taxon>Euteleostomi</taxon>
        <taxon>Actinopterygii</taxon>
        <taxon>Neopterygii</taxon>
        <taxon>Teleostei</taxon>
        <taxon>Neoteleostei</taxon>
        <taxon>Acanthomorphata</taxon>
        <taxon>Zeiogadaria</taxon>
        <taxon>Gadariae</taxon>
        <taxon>Gadiformes</taxon>
        <taxon>Muraenolepidoidei</taxon>
        <taxon>Muraenolepididae</taxon>
        <taxon>Muraenolepis</taxon>
    </lineage>
</organism>
<keyword evidence="3" id="KW-0206">Cytoskeleton</keyword>
<dbReference type="AlphaFoldDB" id="A0A9Q0ITT0"/>
<comment type="caution">
    <text evidence="5">The sequence shown here is derived from an EMBL/GenBank/DDBJ whole genome shotgun (WGS) entry which is preliminary data.</text>
</comment>
<gene>
    <name evidence="5" type="ORF">NHX12_022154</name>
</gene>
<feature type="non-terminal residue" evidence="5">
    <location>
        <position position="132"/>
    </location>
</feature>
<reference evidence="5" key="1">
    <citation type="submission" date="2022-07" db="EMBL/GenBank/DDBJ databases">
        <title>Chromosome-level genome of Muraenolepis orangiensis.</title>
        <authorList>
            <person name="Kim J."/>
        </authorList>
    </citation>
    <scope>NUCLEOTIDE SEQUENCE</scope>
    <source>
        <strain evidence="5">KU_S4_2022</strain>
        <tissue evidence="5">Muscle</tissue>
    </source>
</reference>
<accession>A0A9Q0ITT0</accession>
<evidence type="ECO:0000256" key="3">
    <source>
        <dbReference type="ARBA" id="ARBA00023212"/>
    </source>
</evidence>
<dbReference type="Proteomes" id="UP001148018">
    <property type="component" value="Unassembled WGS sequence"/>
</dbReference>
<keyword evidence="2" id="KW-0963">Cytoplasm</keyword>
<sequence>MQNSSTLVKLNSSTLVKLNSSSLVKLNSSTLVKLNSSTLVKLNSSTLVKQNCSQMTYSVAISTEYGSIIPFLVVNYVIKQILKSVLQVTPTLFKLNPTWMYNRLPEVALRREEERREAASRSNRLRAELFNK</sequence>
<keyword evidence="6" id="KW-1185">Reference proteome</keyword>
<evidence type="ECO:0000256" key="2">
    <source>
        <dbReference type="ARBA" id="ARBA00022490"/>
    </source>
</evidence>
<protein>
    <recommendedName>
        <fullName evidence="4">ALMS motif domain-containing protein</fullName>
    </recommendedName>
</protein>
<feature type="domain" description="ALMS motif" evidence="4">
    <location>
        <begin position="100"/>
        <end position="132"/>
    </location>
</feature>
<dbReference type="InterPro" id="IPR029299">
    <property type="entry name" value="ALMS_motif"/>
</dbReference>
<evidence type="ECO:0000259" key="4">
    <source>
        <dbReference type="Pfam" id="PF15309"/>
    </source>
</evidence>
<evidence type="ECO:0000313" key="5">
    <source>
        <dbReference type="EMBL" id="KAJ3610060.1"/>
    </source>
</evidence>
<name>A0A9Q0ITT0_9TELE</name>
<evidence type="ECO:0000256" key="1">
    <source>
        <dbReference type="ARBA" id="ARBA00004300"/>
    </source>
</evidence>
<proteinExistence type="predicted"/>
<comment type="subcellular location">
    <subcellularLocation>
        <location evidence="1">Cytoplasm</location>
        <location evidence="1">Cytoskeleton</location>
        <location evidence="1">Microtubule organizing center</location>
        <location evidence="1">Centrosome</location>
    </subcellularLocation>
</comment>